<gene>
    <name evidence="14" type="ORF">FB389_0062</name>
</gene>
<dbReference type="Pfam" id="PF02163">
    <property type="entry name" value="Peptidase_M50"/>
    <property type="match status" value="1"/>
</dbReference>
<feature type="transmembrane region" description="Helical" evidence="11">
    <location>
        <begin position="401"/>
        <end position="423"/>
    </location>
</feature>
<dbReference type="Pfam" id="PF17820">
    <property type="entry name" value="PDZ_6"/>
    <property type="match status" value="1"/>
</dbReference>
<comment type="caution">
    <text evidence="14">The sequence shown here is derived from an EMBL/GenBank/DDBJ whole genome shotgun (WGS) entry which is preliminary data.</text>
</comment>
<dbReference type="GO" id="GO:0016020">
    <property type="term" value="C:membrane"/>
    <property type="evidence" value="ECO:0007669"/>
    <property type="project" value="UniProtKB-SubCell"/>
</dbReference>
<keyword evidence="10 11" id="KW-0472">Membrane</keyword>
<dbReference type="AlphaFoldDB" id="A0A542SLD3"/>
<dbReference type="InterPro" id="IPR036034">
    <property type="entry name" value="PDZ_sf"/>
</dbReference>
<name>A0A542SLD3_9MICO</name>
<organism evidence="14 15">
    <name type="scientific">Rarobacter incanus</name>
    <dbReference type="NCBI Taxonomy" id="153494"/>
    <lineage>
        <taxon>Bacteria</taxon>
        <taxon>Bacillati</taxon>
        <taxon>Actinomycetota</taxon>
        <taxon>Actinomycetes</taxon>
        <taxon>Micrococcales</taxon>
        <taxon>Rarobacteraceae</taxon>
        <taxon>Rarobacter</taxon>
    </lineage>
</organism>
<comment type="similarity">
    <text evidence="3">Belongs to the peptidase M50B family.</text>
</comment>
<dbReference type="RefSeq" id="WP_142110847.1">
    <property type="nucleotide sequence ID" value="NZ_BAAATB010000005.1"/>
</dbReference>
<dbReference type="InterPro" id="IPR041489">
    <property type="entry name" value="PDZ_6"/>
</dbReference>
<evidence type="ECO:0000259" key="12">
    <source>
        <dbReference type="Pfam" id="PF02163"/>
    </source>
</evidence>
<dbReference type="CDD" id="cd23081">
    <property type="entry name" value="cpPDZ_EcRseP-like"/>
    <property type="match status" value="1"/>
</dbReference>
<dbReference type="PANTHER" id="PTHR42837">
    <property type="entry name" value="REGULATOR OF SIGMA-E PROTEASE RSEP"/>
    <property type="match status" value="1"/>
</dbReference>
<dbReference type="OrthoDB" id="9782003at2"/>
<evidence type="ECO:0000256" key="6">
    <source>
        <dbReference type="ARBA" id="ARBA00022801"/>
    </source>
</evidence>
<evidence type="ECO:0000256" key="5">
    <source>
        <dbReference type="ARBA" id="ARBA00022692"/>
    </source>
</evidence>
<dbReference type="GO" id="GO:0006508">
    <property type="term" value="P:proteolysis"/>
    <property type="evidence" value="ECO:0007669"/>
    <property type="project" value="UniProtKB-KW"/>
</dbReference>
<dbReference type="CDD" id="cd06163">
    <property type="entry name" value="S2P-M50_PDZ_RseP-like"/>
    <property type="match status" value="1"/>
</dbReference>
<dbReference type="GO" id="GO:0004222">
    <property type="term" value="F:metalloendopeptidase activity"/>
    <property type="evidence" value="ECO:0007669"/>
    <property type="project" value="InterPro"/>
</dbReference>
<evidence type="ECO:0000256" key="2">
    <source>
        <dbReference type="ARBA" id="ARBA00004141"/>
    </source>
</evidence>
<evidence type="ECO:0000256" key="8">
    <source>
        <dbReference type="ARBA" id="ARBA00022989"/>
    </source>
</evidence>
<dbReference type="PANTHER" id="PTHR42837:SF2">
    <property type="entry name" value="MEMBRANE METALLOPROTEASE ARASP2, CHLOROPLASTIC-RELATED"/>
    <property type="match status" value="1"/>
</dbReference>
<comment type="subcellular location">
    <subcellularLocation>
        <location evidence="2">Membrane</location>
        <topology evidence="2">Multi-pass membrane protein</topology>
    </subcellularLocation>
</comment>
<accession>A0A542SLD3</accession>
<keyword evidence="15" id="KW-1185">Reference proteome</keyword>
<dbReference type="Proteomes" id="UP000316181">
    <property type="component" value="Unassembled WGS sequence"/>
</dbReference>
<protein>
    <submittedName>
        <fullName evidence="14">RIP metalloprotease RseP</fullName>
    </submittedName>
</protein>
<evidence type="ECO:0000256" key="1">
    <source>
        <dbReference type="ARBA" id="ARBA00001947"/>
    </source>
</evidence>
<evidence type="ECO:0000256" key="3">
    <source>
        <dbReference type="ARBA" id="ARBA00007931"/>
    </source>
</evidence>
<keyword evidence="7" id="KW-0862">Zinc</keyword>
<evidence type="ECO:0000256" key="10">
    <source>
        <dbReference type="ARBA" id="ARBA00023136"/>
    </source>
</evidence>
<evidence type="ECO:0000313" key="14">
    <source>
        <dbReference type="EMBL" id="TQK75436.1"/>
    </source>
</evidence>
<keyword evidence="8 11" id="KW-1133">Transmembrane helix</keyword>
<keyword evidence="4 14" id="KW-0645">Protease</keyword>
<dbReference type="Gene3D" id="2.30.42.10">
    <property type="match status" value="1"/>
</dbReference>
<feature type="transmembrane region" description="Helical" evidence="11">
    <location>
        <begin position="121"/>
        <end position="141"/>
    </location>
</feature>
<feature type="domain" description="Peptidase M50" evidence="12">
    <location>
        <begin position="11"/>
        <end position="387"/>
    </location>
</feature>
<keyword evidence="9 14" id="KW-0482">Metalloprotease</keyword>
<keyword evidence="6" id="KW-0378">Hydrolase</keyword>
<sequence length="427" mass="45185">MSSVVGIIVIVVGVLASIALHEVGHMVPAKRFGVRVPQYFVGFGPRIWSLRRGETEYGIRAIPLGGYVRLVGMYPPADPDAKPRRGRIAALITNARAASMSEVLPGQEGRAFYNLAPWKKMIVMLGGPVMNLFIAIVLLTITQVGFGELALSTTIAQPAACITGTATSETAAGDCPSGQVAAPAYQAGLRAGDVIEAVGGTQTKTWDEVASSLQKLDSATVSLTVERDGALREVQVAPVTLSREQSDGTRTTRSYIGISPTYQWQPQSIATVPGVVWDQVAGTARIIIDLPQKVYQSAKAAFGHEERGTDAVVSVVGVGRIAGEITSMPTTNIPAQATWVSLAQLLAGLNIALFVFNLIPLVPLDGGHVAGAIYEMLKRALARARGKVVPRPADTARMVPVAYGMFFVLLAMGVVMIYADIVAPVQI</sequence>
<dbReference type="SUPFAM" id="SSF50156">
    <property type="entry name" value="PDZ domain-like"/>
    <property type="match status" value="1"/>
</dbReference>
<evidence type="ECO:0000256" key="4">
    <source>
        <dbReference type="ARBA" id="ARBA00022670"/>
    </source>
</evidence>
<comment type="cofactor">
    <cofactor evidence="1">
        <name>Zn(2+)</name>
        <dbReference type="ChEBI" id="CHEBI:29105"/>
    </cofactor>
</comment>
<evidence type="ECO:0000256" key="7">
    <source>
        <dbReference type="ARBA" id="ARBA00022833"/>
    </source>
</evidence>
<evidence type="ECO:0000256" key="11">
    <source>
        <dbReference type="SAM" id="Phobius"/>
    </source>
</evidence>
<dbReference type="InterPro" id="IPR008915">
    <property type="entry name" value="Peptidase_M50"/>
</dbReference>
<evidence type="ECO:0000256" key="9">
    <source>
        <dbReference type="ARBA" id="ARBA00023049"/>
    </source>
</evidence>
<evidence type="ECO:0000313" key="15">
    <source>
        <dbReference type="Proteomes" id="UP000316181"/>
    </source>
</evidence>
<dbReference type="EMBL" id="VFNV01000001">
    <property type="protein sequence ID" value="TQK75436.1"/>
    <property type="molecule type" value="Genomic_DNA"/>
</dbReference>
<dbReference type="InterPro" id="IPR004387">
    <property type="entry name" value="Pept_M50_Zn"/>
</dbReference>
<reference evidence="14 15" key="1">
    <citation type="submission" date="2019-06" db="EMBL/GenBank/DDBJ databases">
        <title>Sequencing the genomes of 1000 actinobacteria strains.</title>
        <authorList>
            <person name="Klenk H.-P."/>
        </authorList>
    </citation>
    <scope>NUCLEOTIDE SEQUENCE [LARGE SCALE GENOMIC DNA]</scope>
    <source>
        <strain evidence="14 15">DSM 10596</strain>
    </source>
</reference>
<keyword evidence="5 11" id="KW-0812">Transmembrane</keyword>
<evidence type="ECO:0000259" key="13">
    <source>
        <dbReference type="Pfam" id="PF17820"/>
    </source>
</evidence>
<proteinExistence type="inferred from homology"/>
<feature type="domain" description="PDZ" evidence="13">
    <location>
        <begin position="182"/>
        <end position="227"/>
    </location>
</feature>